<feature type="region of interest" description="Disordered" evidence="1">
    <location>
        <begin position="20"/>
        <end position="48"/>
    </location>
</feature>
<sequence>MEIVLVHKCATTVAFTDAGSKPTGTQYKSRSLKGFGTGEPQLEQKSDRKPVSLIHDFMESLPLTNRRLSLPTIVEEFEVVPLCFLHNEQ</sequence>
<protein>
    <submittedName>
        <fullName evidence="2">Uncharacterized protein</fullName>
    </submittedName>
</protein>
<dbReference type="Proteomes" id="UP000032452">
    <property type="component" value="Unassembled WGS sequence"/>
</dbReference>
<gene>
    <name evidence="2" type="ORF">UH38_02145</name>
</gene>
<dbReference type="AlphaFoldDB" id="A0A0D8ZXT0"/>
<proteinExistence type="predicted"/>
<dbReference type="EMBL" id="JYON01000001">
    <property type="protein sequence ID" value="KJH73580.1"/>
    <property type="molecule type" value="Genomic_DNA"/>
</dbReference>
<dbReference type="STRING" id="1618023.UH38_02145"/>
<name>A0A0D8ZXT0_9CYAN</name>
<accession>A0A0D8ZXT0</accession>
<evidence type="ECO:0000313" key="2">
    <source>
        <dbReference type="EMBL" id="KJH73580.1"/>
    </source>
</evidence>
<evidence type="ECO:0000256" key="1">
    <source>
        <dbReference type="SAM" id="MobiDB-lite"/>
    </source>
</evidence>
<reference evidence="2 3" key="1">
    <citation type="submission" date="2015-02" db="EMBL/GenBank/DDBJ databases">
        <title>Draft genome of a novel marine cyanobacterium (Chroococcales) isolated from South Atlantic Ocean.</title>
        <authorList>
            <person name="Rigonato J."/>
            <person name="Alvarenga D.O."/>
            <person name="Branco L.H."/>
            <person name="Varani A.M."/>
            <person name="Brandini F.P."/>
            <person name="Fiore M.F."/>
        </authorList>
    </citation>
    <scope>NUCLEOTIDE SEQUENCE [LARGE SCALE GENOMIC DNA]</scope>
    <source>
        <strain evidence="2 3">CENA595</strain>
    </source>
</reference>
<comment type="caution">
    <text evidence="2">The sequence shown here is derived from an EMBL/GenBank/DDBJ whole genome shotgun (WGS) entry which is preliminary data.</text>
</comment>
<keyword evidence="3" id="KW-1185">Reference proteome</keyword>
<evidence type="ECO:0000313" key="3">
    <source>
        <dbReference type="Proteomes" id="UP000032452"/>
    </source>
</evidence>
<organism evidence="2 3">
    <name type="scientific">Aliterella atlantica CENA595</name>
    <dbReference type="NCBI Taxonomy" id="1618023"/>
    <lineage>
        <taxon>Bacteria</taxon>
        <taxon>Bacillati</taxon>
        <taxon>Cyanobacteriota</taxon>
        <taxon>Cyanophyceae</taxon>
        <taxon>Chroococcidiopsidales</taxon>
        <taxon>Aliterellaceae</taxon>
        <taxon>Aliterella</taxon>
    </lineage>
</organism>